<evidence type="ECO:0000313" key="2">
    <source>
        <dbReference type="Proteomes" id="UP001283361"/>
    </source>
</evidence>
<comment type="caution">
    <text evidence="1">The sequence shown here is derived from an EMBL/GenBank/DDBJ whole genome shotgun (WGS) entry which is preliminary data.</text>
</comment>
<keyword evidence="2" id="KW-1185">Reference proteome</keyword>
<dbReference type="Proteomes" id="UP001283361">
    <property type="component" value="Unassembled WGS sequence"/>
</dbReference>
<dbReference type="EMBL" id="JAWDGP010007308">
    <property type="protein sequence ID" value="KAK3726356.1"/>
    <property type="molecule type" value="Genomic_DNA"/>
</dbReference>
<name>A0AAE0XZ09_9GAST</name>
<protein>
    <submittedName>
        <fullName evidence="1">Uncharacterized protein</fullName>
    </submittedName>
</protein>
<accession>A0AAE0XZ09</accession>
<sequence length="96" mass="10708">MSLWYDLECNSEKRLKSPKLAQPAFEVVITAVVRDWTPLYVAATTIVPCTLTFENVGIFENCTQRLVCPMKSSILKSMNLGHSMGEIEVTVEVVAN</sequence>
<reference evidence="1" key="1">
    <citation type="journal article" date="2023" name="G3 (Bethesda)">
        <title>A reference genome for the long-term kleptoplast-retaining sea slug Elysia crispata morphotype clarki.</title>
        <authorList>
            <person name="Eastman K.E."/>
            <person name="Pendleton A.L."/>
            <person name="Shaikh M.A."/>
            <person name="Suttiyut T."/>
            <person name="Ogas R."/>
            <person name="Tomko P."/>
            <person name="Gavelis G."/>
            <person name="Widhalm J.R."/>
            <person name="Wisecaver J.H."/>
        </authorList>
    </citation>
    <scope>NUCLEOTIDE SEQUENCE</scope>
    <source>
        <strain evidence="1">ECLA1</strain>
    </source>
</reference>
<evidence type="ECO:0000313" key="1">
    <source>
        <dbReference type="EMBL" id="KAK3726356.1"/>
    </source>
</evidence>
<dbReference type="AlphaFoldDB" id="A0AAE0XZ09"/>
<gene>
    <name evidence="1" type="ORF">RRG08_027084</name>
</gene>
<organism evidence="1 2">
    <name type="scientific">Elysia crispata</name>
    <name type="common">lettuce slug</name>
    <dbReference type="NCBI Taxonomy" id="231223"/>
    <lineage>
        <taxon>Eukaryota</taxon>
        <taxon>Metazoa</taxon>
        <taxon>Spiralia</taxon>
        <taxon>Lophotrochozoa</taxon>
        <taxon>Mollusca</taxon>
        <taxon>Gastropoda</taxon>
        <taxon>Heterobranchia</taxon>
        <taxon>Euthyneura</taxon>
        <taxon>Panpulmonata</taxon>
        <taxon>Sacoglossa</taxon>
        <taxon>Placobranchoidea</taxon>
        <taxon>Plakobranchidae</taxon>
        <taxon>Elysia</taxon>
    </lineage>
</organism>
<proteinExistence type="predicted"/>